<feature type="binding site" evidence="14 16">
    <location>
        <position position="505"/>
    </location>
    <ligand>
        <name>Zn(2+)</name>
        <dbReference type="ChEBI" id="CHEBI:29105"/>
        <note>catalytic</note>
    </ligand>
</feature>
<dbReference type="GO" id="GO:0006508">
    <property type="term" value="P:proteolysis"/>
    <property type="evidence" value="ECO:0007669"/>
    <property type="project" value="UniProtKB-KW"/>
</dbReference>
<evidence type="ECO:0000259" key="20">
    <source>
        <dbReference type="PROSITE" id="PS51046"/>
    </source>
</evidence>
<dbReference type="InterPro" id="IPR013273">
    <property type="entry name" value="ADAMTS/ADAMTS-like"/>
</dbReference>
<dbReference type="Pfam" id="PF05986">
    <property type="entry name" value="ADAMTS_spacer1"/>
    <property type="match status" value="1"/>
</dbReference>
<dbReference type="InterPro" id="IPR001590">
    <property type="entry name" value="Peptidase_M12B"/>
</dbReference>
<dbReference type="Pfam" id="PF17771">
    <property type="entry name" value="ADAMTS_CR_2"/>
    <property type="match status" value="1"/>
</dbReference>
<dbReference type="InterPro" id="IPR012314">
    <property type="entry name" value="Pept_M12B_GON-ADAMTSs"/>
</dbReference>
<dbReference type="InterPro" id="IPR050439">
    <property type="entry name" value="ADAMTS_ADAMTS-like"/>
</dbReference>
<evidence type="ECO:0000256" key="6">
    <source>
        <dbReference type="ARBA" id="ARBA00022729"/>
    </source>
</evidence>
<evidence type="ECO:0000256" key="18">
    <source>
        <dbReference type="SAM" id="SignalP"/>
    </source>
</evidence>
<feature type="binding site" evidence="14 16">
    <location>
        <position position="511"/>
    </location>
    <ligand>
        <name>Zn(2+)</name>
        <dbReference type="ChEBI" id="CHEBI:29105"/>
        <note>catalytic</note>
    </ligand>
</feature>
<dbReference type="OrthoDB" id="5948003at2759"/>
<dbReference type="Pfam" id="PF19030">
    <property type="entry name" value="TSP1_ADAMTS"/>
    <property type="match status" value="13"/>
</dbReference>
<evidence type="ECO:0000256" key="11">
    <source>
        <dbReference type="ARBA" id="ARBA00023157"/>
    </source>
</evidence>
<dbReference type="Gene3D" id="2.60.120.830">
    <property type="match status" value="1"/>
</dbReference>
<dbReference type="GeneID" id="106071041"/>
<dbReference type="FunFam" id="3.40.390.10:FF:000001">
    <property type="entry name" value="A disintegrin and metalloproteinase with thrombospondin motifs 1"/>
    <property type="match status" value="1"/>
</dbReference>
<feature type="signal peptide" evidence="18">
    <location>
        <begin position="1"/>
        <end position="25"/>
    </location>
</feature>
<evidence type="ECO:0000313" key="21">
    <source>
        <dbReference type="Proteomes" id="UP001165740"/>
    </source>
</evidence>
<keyword evidence="7" id="KW-0677">Repeat</keyword>
<evidence type="ECO:0000256" key="17">
    <source>
        <dbReference type="SAM" id="MobiDB-lite"/>
    </source>
</evidence>
<dbReference type="Proteomes" id="UP001165740">
    <property type="component" value="Chromosome 4"/>
</dbReference>
<dbReference type="PROSITE" id="PS50092">
    <property type="entry name" value="TSP1"/>
    <property type="match status" value="13"/>
</dbReference>
<feature type="disulfide bond" evidence="15">
    <location>
        <begin position="736"/>
        <end position="748"/>
    </location>
</feature>
<organism evidence="21 22">
    <name type="scientific">Biomphalaria glabrata</name>
    <name type="common">Bloodfluke planorb</name>
    <name type="synonym">Freshwater snail</name>
    <dbReference type="NCBI Taxonomy" id="6526"/>
    <lineage>
        <taxon>Eukaryota</taxon>
        <taxon>Metazoa</taxon>
        <taxon>Spiralia</taxon>
        <taxon>Lophotrochozoa</taxon>
        <taxon>Mollusca</taxon>
        <taxon>Gastropoda</taxon>
        <taxon>Heterobranchia</taxon>
        <taxon>Euthyneura</taxon>
        <taxon>Panpulmonata</taxon>
        <taxon>Hygrophila</taxon>
        <taxon>Lymnaeoidea</taxon>
        <taxon>Planorbidae</taxon>
        <taxon>Biomphalaria</taxon>
    </lineage>
</organism>
<feature type="disulfide bond" evidence="15">
    <location>
        <begin position="461"/>
        <end position="467"/>
    </location>
</feature>
<evidence type="ECO:0000256" key="10">
    <source>
        <dbReference type="ARBA" id="ARBA00023049"/>
    </source>
</evidence>
<dbReference type="PANTHER" id="PTHR13723:SF278">
    <property type="entry name" value="ADAM METALLOPEPTIDASE WITH THROMBOSPONDIN TYPE 1 MOTIF A, ISOFORM B"/>
    <property type="match status" value="1"/>
</dbReference>
<feature type="disulfide bond" evidence="15">
    <location>
        <begin position="605"/>
        <end position="673"/>
    </location>
</feature>
<dbReference type="InterPro" id="IPR024079">
    <property type="entry name" value="MetalloPept_cat_dom_sf"/>
</dbReference>
<feature type="chain" id="PRO_5040869136" evidence="18">
    <location>
        <begin position="26"/>
        <end position="2038"/>
    </location>
</feature>
<feature type="binding site" evidence="14">
    <location>
        <position position="361"/>
    </location>
    <ligand>
        <name>Ca(2+)</name>
        <dbReference type="ChEBI" id="CHEBI:29108"/>
        <label>1</label>
    </ligand>
</feature>
<evidence type="ECO:0000256" key="8">
    <source>
        <dbReference type="ARBA" id="ARBA00022801"/>
    </source>
</evidence>
<keyword evidence="21" id="KW-1185">Reference proteome</keyword>
<dbReference type="Pfam" id="PF19236">
    <property type="entry name" value="ADAMTS_CR_3"/>
    <property type="match status" value="1"/>
</dbReference>
<keyword evidence="6 18" id="KW-0732">Signal</keyword>
<feature type="disulfide bond" evidence="15">
    <location>
        <begin position="658"/>
        <end position="692"/>
    </location>
</feature>
<feature type="binding site" evidence="14">
    <location>
        <position position="567"/>
    </location>
    <ligand>
        <name>Ca(2+)</name>
        <dbReference type="ChEBI" id="CHEBI:29108"/>
        <label>1</label>
    </ligand>
</feature>
<dbReference type="GO" id="GO:0030198">
    <property type="term" value="P:extracellular matrix organization"/>
    <property type="evidence" value="ECO:0007669"/>
    <property type="project" value="InterPro"/>
</dbReference>
<gene>
    <name evidence="22" type="primary">LOC106071041</name>
</gene>
<dbReference type="InterPro" id="IPR010294">
    <property type="entry name" value="ADAMTS_spacer1"/>
</dbReference>
<dbReference type="PROSITE" id="PS50215">
    <property type="entry name" value="ADAM_MEPRO"/>
    <property type="match status" value="1"/>
</dbReference>
<comment type="subcellular location">
    <subcellularLocation>
        <location evidence="1">Secreted</location>
        <location evidence="1">Extracellular space</location>
        <location evidence="1">Extracellular matrix</location>
    </subcellularLocation>
</comment>
<evidence type="ECO:0000256" key="13">
    <source>
        <dbReference type="PIRSR" id="PIRSR613273-1"/>
    </source>
</evidence>
<dbReference type="SMART" id="SM00209">
    <property type="entry name" value="TSP1"/>
    <property type="match status" value="13"/>
</dbReference>
<comment type="caution">
    <text evidence="16">Lacks conserved residue(s) required for the propagation of feature annotation.</text>
</comment>
<dbReference type="Gene3D" id="3.40.390.10">
    <property type="entry name" value="Collagenase (Catalytic Domain)"/>
    <property type="match status" value="1"/>
</dbReference>
<dbReference type="FunFam" id="2.60.120.830:FF:000001">
    <property type="entry name" value="A disintegrin and metalloproteinase with thrombospondin motifs 1"/>
    <property type="match status" value="1"/>
</dbReference>
<dbReference type="PRINTS" id="PR01857">
    <property type="entry name" value="ADAMTSFAMILY"/>
</dbReference>
<dbReference type="Pfam" id="PF01421">
    <property type="entry name" value="Reprolysin"/>
    <property type="match status" value="1"/>
</dbReference>
<feature type="compositionally biased region" description="Acidic residues" evidence="17">
    <location>
        <begin position="135"/>
        <end position="144"/>
    </location>
</feature>
<evidence type="ECO:0000256" key="7">
    <source>
        <dbReference type="ARBA" id="ARBA00022737"/>
    </source>
</evidence>
<keyword evidence="11 15" id="KW-1015">Disulfide bond</keyword>
<dbReference type="SUPFAM" id="SSF55486">
    <property type="entry name" value="Metalloproteases ('zincins'), catalytic domain"/>
    <property type="match status" value="1"/>
</dbReference>
<feature type="disulfide bond" evidence="15">
    <location>
        <begin position="721"/>
        <end position="758"/>
    </location>
</feature>
<feature type="disulfide bond" evidence="15">
    <location>
        <begin position="479"/>
        <end position="564"/>
    </location>
</feature>
<protein>
    <submittedName>
        <fullName evidence="22">A disintegrin and metalloproteinase with thrombospondin motifs 9-like</fullName>
    </submittedName>
</protein>
<dbReference type="Gene3D" id="2.20.100.10">
    <property type="entry name" value="Thrombospondin type-1 (TSP1) repeat"/>
    <property type="match status" value="12"/>
</dbReference>
<keyword evidence="5 14" id="KW-0479">Metal-binding</keyword>
<evidence type="ECO:0000256" key="16">
    <source>
        <dbReference type="PROSITE-ProRule" id="PRU00276"/>
    </source>
</evidence>
<feature type="binding site" evidence="14">
    <location>
        <position position="564"/>
    </location>
    <ligand>
        <name>Ca(2+)</name>
        <dbReference type="ChEBI" id="CHEBI:29108"/>
        <label>1</label>
    </ligand>
</feature>
<dbReference type="InterPro" id="IPR045371">
    <property type="entry name" value="ADAMTS_CR_3"/>
</dbReference>
<dbReference type="CDD" id="cd04273">
    <property type="entry name" value="ZnMc_ADAMTS_like"/>
    <property type="match status" value="1"/>
</dbReference>
<accession>A0A9W3A898</accession>
<feature type="binding site" evidence="14 16">
    <location>
        <position position="501"/>
    </location>
    <ligand>
        <name>Zn(2+)</name>
        <dbReference type="ChEBI" id="CHEBI:29105"/>
        <note>catalytic</note>
    </ligand>
</feature>
<keyword evidence="8" id="KW-0378">Hydrolase</keyword>
<reference evidence="22" key="1">
    <citation type="submission" date="2025-08" db="UniProtKB">
        <authorList>
            <consortium name="RefSeq"/>
        </authorList>
    </citation>
    <scope>IDENTIFICATION</scope>
</reference>
<keyword evidence="2" id="KW-0964">Secreted</keyword>
<dbReference type="InterPro" id="IPR041645">
    <property type="entry name" value="ADAMTS_CR_2"/>
</dbReference>
<keyword evidence="9 14" id="KW-0862">Zinc</keyword>
<feature type="binding site" evidence="14">
    <location>
        <position position="361"/>
    </location>
    <ligand>
        <name>Ca(2+)</name>
        <dbReference type="ChEBI" id="CHEBI:29108"/>
        <label>2</label>
    </ligand>
</feature>
<dbReference type="PANTHER" id="PTHR13723">
    <property type="entry name" value="ADAMTS A DISINTEGRIN AND METALLOPROTEASE WITH THROMBOSPONDIN MOTIFS PROTEASE"/>
    <property type="match status" value="1"/>
</dbReference>
<feature type="disulfide bond" evidence="15">
    <location>
        <begin position="725"/>
        <end position="763"/>
    </location>
</feature>
<sequence>MRTVLMALVVLWCCLLAIILPVILGQQVQNDWDRKKVDQADWNKEENQQDHSEIARTRVDGLIGSNPSSVLRHADANRPLDKTVASNQLNTRLLDWDDSALTAGQTRQRSQGRDAETKDRKDNQASWDVDPLWSDNDDGQSETDEGQHDPHDSVGERKEHLVLSVSAPDLFQTITLVLDQVSELLSPGFVIQRVQGNVSWLEEVQDRGMDCYFSGIVMQHPNNSNVALSLCDGVRGIIQMNGERYYIRPETLRGSHNMFSEASKSSSSFLSILSPYLKQYQHIVSRIAIKNPHSPSNCSITANFKHHRLKKHQDKLEAYKQLYHSSQYEHLKDVSFGEATGSLKENRRRRSVGVSRRHTVETLVVADAKMYEYHGKDVENYVLTLMSIVKTIYQSPSIGNFINVVVVKLIIYEKSSETPFKVNQSAAGTLKNFCQWQHKNKESSKESHYDTAILITRENICRAPGKCDTLGLAELGTICDKLRSCSLIEDNGISAAFTIAHELGHVFNLPHDDDKQCTESLPENQKVAFHVMAPTLDYNASPWDWSSCSAKLMTDFLESGLASCLLDGPRVKTWMSTMQSLNQPGWNYSVNKQCKFVFGEEFALCPYSVNMSHFEIIHHAIFHCLACAVGGEKGMTMIVYWVNYVGDILIQLQNNPVCRRLWCTNSSDSKIGCRTKHMPWADGTPCGDNKVCQHGDCLVVTEPKPKAVNGGWGHWKQYGPCSRTCGGGVKSKIRECDNPVPKNGGTYCLGARVRYKSCFVKECPSPSRDFRAMQCDSEEMRRKNRVKELPNNSTWNPKTSGVHLKDVCKLYCGAGNSSIYSLFAKKVIDGTKCGPYTEDICVNGQCWAVGCDNKLGSKMKRDMCGVCGGDNFTCRSVTGIFNNAIYGYNLVGTIPQGATHIDIRQYGQMRHTKDDDNYLALKDSQQRYILNGEYSVRTEPWKIKLGGAIIEYSGSEEFVERINTTMIIGEDITLYVLSVGKLNPPNITYSYLVSVTKKVVWKNLGWSKCNSVCNGERKSLIKCVREEDTHKVQPKRCSNLERPKAISERCNTDCTISWRVFKNEECPVRCGKGMRRQLVHCVKVTDYKNVVIIHDKECIKLYGAKPDEHVPCDGSCLPTYWTYTEWSQCSSSCGDGLQHRQAKCVDDTAKELPDKECAGKDKELTRHCSNPQCAEWTTTQWTGCSVTCGYGYKQRKVLCVQGNQKVEDGLCSKKKPVNKKECTLKECPEWTAGGWGPCSVTCGKGVNMRAVKCRTGNFSQEDDVCDASRKVNDRQPCFLGPCPTEAPTSTTTIKSVSKGGFWRAGAWTECSSLCDSGTKYRVVSCTAYNGTVLDESECSHLQRPASKENCFLRPCGHWHQGDWSDCSVTCGSGVQIRYVSCTFNKQRQDERFCDVSVKPETEIQCNRGTCLSHEDLSIAVITSNKVVGTSHWRIGPWSSCSSTCGSGWERRLVVCSDEKGPSKNCDITLRPDEFKACDSGACPSWKTDVWSNCSASDCDSEGIQKRLVVCQLPNNDILANSNCDPKKKPPELQNCKAQCQRPEGTWKEGSWSGCSVTCGQGMRVRNLTCQDSKNTVIDQIYCKDKKPRNTKPCFRRACPTWHVGKWSQCSASCGAGEKTRRVHCMDKRKKFVDDKYCEYQPKPMMQTPCEQEDCNSYTWQVEPWSECSTTCGFGSKKRSLYCQDPKGTRVSTHLCDDATKPKDKRRCSEFPCPYMWIDGPWSECSKTCGMGTQTRQVSCQAVTKEYWILPGEAHYKCRASEKPISHRYCSTGNCAADAHWEYGPWGECSAKCGKGIQTRPIYCVDMNGEKVNNSECISYFKPGTNRPCYGGHCYATSCKELKNMTTIRVDGDYHLKVGNQLVKIYCHEMRKKHPKEYISLIQGAEENYAEMFEKKLKVPTFCPYDGMRPDEYCLECRKKTFEHAGNSSFFKIRINLETLTVITTDTTFGKTHFGNSVPYATGGDCYSSSNCPQGRFSINLVDTGFTVSTNTTWTLQGNRASQRIWRLRDGQIIRGVCGGYCGVCSPDPKNGLKLDLLR</sequence>
<dbReference type="OMA" id="RWITEDV"/>
<name>A0A9W3A898_BIOGL</name>
<evidence type="ECO:0000256" key="12">
    <source>
        <dbReference type="ARBA" id="ARBA00023180"/>
    </source>
</evidence>
<feature type="binding site" evidence="14">
    <location>
        <position position="567"/>
    </location>
    <ligand>
        <name>Ca(2+)</name>
        <dbReference type="ChEBI" id="CHEBI:29108"/>
        <label>2</label>
    </ligand>
</feature>
<keyword evidence="4" id="KW-0645">Protease</keyword>
<feature type="domain" description="Peptidase M12B" evidence="19">
    <location>
        <begin position="358"/>
        <end position="569"/>
    </location>
</feature>
<feature type="disulfide bond" evidence="15">
    <location>
        <begin position="594"/>
        <end position="663"/>
    </location>
</feature>
<dbReference type="InterPro" id="IPR036383">
    <property type="entry name" value="TSP1_rpt_sf"/>
</dbReference>
<dbReference type="FunFam" id="2.20.100.10:FF:000005">
    <property type="entry name" value="ADAM metallopeptidase with thrombospondin type 1 motif 9"/>
    <property type="match status" value="7"/>
</dbReference>
<feature type="region of interest" description="Disordered" evidence="17">
    <location>
        <begin position="103"/>
        <end position="154"/>
    </location>
</feature>
<dbReference type="FunFam" id="2.20.100.10:FF:000006">
    <property type="entry name" value="A disintegrin and metalloproteinase with thrombospondin motifs 1"/>
    <property type="match status" value="1"/>
</dbReference>
<keyword evidence="3" id="KW-0272">Extracellular matrix</keyword>
<proteinExistence type="predicted"/>
<keyword evidence="14" id="KW-0106">Calcium</keyword>
<dbReference type="SUPFAM" id="SSF82895">
    <property type="entry name" value="TSP-1 type 1 repeat"/>
    <property type="match status" value="13"/>
</dbReference>
<evidence type="ECO:0000256" key="15">
    <source>
        <dbReference type="PIRSR" id="PIRSR613273-3"/>
    </source>
</evidence>
<feature type="disulfide bond" evidence="15">
    <location>
        <begin position="686"/>
        <end position="697"/>
    </location>
</feature>
<evidence type="ECO:0000256" key="2">
    <source>
        <dbReference type="ARBA" id="ARBA00022525"/>
    </source>
</evidence>
<evidence type="ECO:0000256" key="9">
    <source>
        <dbReference type="ARBA" id="ARBA00022833"/>
    </source>
</evidence>
<feature type="disulfide bond" evidence="15">
    <location>
        <begin position="434"/>
        <end position="485"/>
    </location>
</feature>
<evidence type="ECO:0000259" key="19">
    <source>
        <dbReference type="PROSITE" id="PS50215"/>
    </source>
</evidence>
<evidence type="ECO:0000256" key="14">
    <source>
        <dbReference type="PIRSR" id="PIRSR613273-2"/>
    </source>
</evidence>
<dbReference type="InterPro" id="IPR000884">
    <property type="entry name" value="TSP1_rpt"/>
</dbReference>
<dbReference type="GO" id="GO:0008270">
    <property type="term" value="F:zinc ion binding"/>
    <property type="evidence" value="ECO:0007669"/>
    <property type="project" value="InterPro"/>
</dbReference>
<dbReference type="RefSeq" id="XP_055883527.1">
    <property type="nucleotide sequence ID" value="XM_056027552.1"/>
</dbReference>
<evidence type="ECO:0000256" key="1">
    <source>
        <dbReference type="ARBA" id="ARBA00004498"/>
    </source>
</evidence>
<feature type="domain" description="GON" evidence="20">
    <location>
        <begin position="1834"/>
        <end position="2037"/>
    </location>
</feature>
<dbReference type="GO" id="GO:0004222">
    <property type="term" value="F:metalloendopeptidase activity"/>
    <property type="evidence" value="ECO:0007669"/>
    <property type="project" value="InterPro"/>
</dbReference>
<feature type="active site" evidence="13 16">
    <location>
        <position position="502"/>
    </location>
</feature>
<feature type="compositionally biased region" description="Basic and acidic residues" evidence="17">
    <location>
        <begin position="111"/>
        <end position="123"/>
    </location>
</feature>
<dbReference type="PROSITE" id="PS51046">
    <property type="entry name" value="GON"/>
    <property type="match status" value="1"/>
</dbReference>
<evidence type="ECO:0000313" key="22">
    <source>
        <dbReference type="RefSeq" id="XP_055883527.1"/>
    </source>
</evidence>
<evidence type="ECO:0000256" key="5">
    <source>
        <dbReference type="ARBA" id="ARBA00022723"/>
    </source>
</evidence>
<dbReference type="Pfam" id="PF00090">
    <property type="entry name" value="TSP_1"/>
    <property type="match status" value="1"/>
</dbReference>
<dbReference type="Gene3D" id="3.40.1620.60">
    <property type="match status" value="1"/>
</dbReference>
<feature type="compositionally biased region" description="Basic and acidic residues" evidence="17">
    <location>
        <begin position="145"/>
        <end position="154"/>
    </location>
</feature>
<dbReference type="GO" id="GO:0031012">
    <property type="term" value="C:extracellular matrix"/>
    <property type="evidence" value="ECO:0007669"/>
    <property type="project" value="TreeGrafter"/>
</dbReference>
<feature type="disulfide bond" evidence="15">
    <location>
        <begin position="517"/>
        <end position="548"/>
    </location>
</feature>
<keyword evidence="12" id="KW-0325">Glycoprotein</keyword>
<comment type="cofactor">
    <cofactor evidence="14">
        <name>Zn(2+)</name>
        <dbReference type="ChEBI" id="CHEBI:29105"/>
    </cofactor>
    <text evidence="14">Binds 1 zinc ion per subunit.</text>
</comment>
<evidence type="ECO:0000256" key="3">
    <source>
        <dbReference type="ARBA" id="ARBA00022530"/>
    </source>
</evidence>
<keyword evidence="10" id="KW-0482">Metalloprotease</keyword>
<dbReference type="Pfam" id="PF08685">
    <property type="entry name" value="GON"/>
    <property type="match status" value="1"/>
</dbReference>
<feature type="binding site" evidence="14">
    <location>
        <position position="450"/>
    </location>
    <ligand>
        <name>Ca(2+)</name>
        <dbReference type="ChEBI" id="CHEBI:29108"/>
        <label>1</label>
    </ligand>
</feature>
<evidence type="ECO:0000256" key="4">
    <source>
        <dbReference type="ARBA" id="ARBA00022670"/>
    </source>
</evidence>